<keyword evidence="2" id="KW-0732">Signal</keyword>
<dbReference type="InterPro" id="IPR005514">
    <property type="entry name" value="DUF316"/>
</dbReference>
<name>A0A2G5VNL0_9PELO</name>
<feature type="chain" id="PRO_5013902432" description="Peptidase S1 domain-containing protein" evidence="2">
    <location>
        <begin position="21"/>
        <end position="514"/>
    </location>
</feature>
<dbReference type="AlphaFoldDB" id="A0A2G5VNL0"/>
<feature type="compositionally biased region" description="Low complexity" evidence="1">
    <location>
        <begin position="377"/>
        <end position="401"/>
    </location>
</feature>
<dbReference type="Pfam" id="PF03761">
    <property type="entry name" value="DUF316"/>
    <property type="match status" value="1"/>
</dbReference>
<dbReference type="Proteomes" id="UP000230233">
    <property type="component" value="Chromosome I"/>
</dbReference>
<evidence type="ECO:0000313" key="4">
    <source>
        <dbReference type="Proteomes" id="UP000230233"/>
    </source>
</evidence>
<dbReference type="EMBL" id="PDUG01000001">
    <property type="protein sequence ID" value="PIC53217.1"/>
    <property type="molecule type" value="Genomic_DNA"/>
</dbReference>
<feature type="signal peptide" evidence="2">
    <location>
        <begin position="1"/>
        <end position="20"/>
    </location>
</feature>
<comment type="caution">
    <text evidence="3">The sequence shown here is derived from an EMBL/GenBank/DDBJ whole genome shotgun (WGS) entry which is preliminary data.</text>
</comment>
<feature type="compositionally biased region" description="Low complexity" evidence="1">
    <location>
        <begin position="305"/>
        <end position="328"/>
    </location>
</feature>
<protein>
    <recommendedName>
        <fullName evidence="5">Peptidase S1 domain-containing protein</fullName>
    </recommendedName>
</protein>
<dbReference type="PANTHER" id="PTHR34005">
    <property type="entry name" value="PROTEIN CBG15054-RELATED"/>
    <property type="match status" value="1"/>
</dbReference>
<evidence type="ECO:0008006" key="5">
    <source>
        <dbReference type="Google" id="ProtNLM"/>
    </source>
</evidence>
<proteinExistence type="predicted"/>
<dbReference type="PANTHER" id="PTHR34005:SF2">
    <property type="entry name" value="DUF4817 DOMAIN-CONTAINING PROTEIN-RELATED"/>
    <property type="match status" value="1"/>
</dbReference>
<reference evidence="4" key="1">
    <citation type="submission" date="2017-10" db="EMBL/GenBank/DDBJ databases">
        <title>Rapid genome shrinkage in a self-fertile nematode reveals novel sperm competition proteins.</title>
        <authorList>
            <person name="Yin D."/>
            <person name="Schwarz E.M."/>
            <person name="Thomas C.G."/>
            <person name="Felde R.L."/>
            <person name="Korf I.F."/>
            <person name="Cutter A.D."/>
            <person name="Schartner C.M."/>
            <person name="Ralston E.J."/>
            <person name="Meyer B.J."/>
            <person name="Haag E.S."/>
        </authorList>
    </citation>
    <scope>NUCLEOTIDE SEQUENCE [LARGE SCALE GENOMIC DNA]</scope>
    <source>
        <strain evidence="4">JU1422</strain>
    </source>
</reference>
<organism evidence="3 4">
    <name type="scientific">Caenorhabditis nigoni</name>
    <dbReference type="NCBI Taxonomy" id="1611254"/>
    <lineage>
        <taxon>Eukaryota</taxon>
        <taxon>Metazoa</taxon>
        <taxon>Ecdysozoa</taxon>
        <taxon>Nematoda</taxon>
        <taxon>Chromadorea</taxon>
        <taxon>Rhabditida</taxon>
        <taxon>Rhabditina</taxon>
        <taxon>Rhabditomorpha</taxon>
        <taxon>Rhabditoidea</taxon>
        <taxon>Rhabditidae</taxon>
        <taxon>Peloderinae</taxon>
        <taxon>Caenorhabditis</taxon>
    </lineage>
</organism>
<evidence type="ECO:0000256" key="2">
    <source>
        <dbReference type="SAM" id="SignalP"/>
    </source>
</evidence>
<gene>
    <name evidence="3" type="primary">Cnig_chr_I.g3016</name>
    <name evidence="3" type="ORF">B9Z55_003016</name>
</gene>
<dbReference type="STRING" id="1611254.A0A2G5VNL0"/>
<accession>A0A2G5VNL0</accession>
<dbReference type="OrthoDB" id="5877508at2759"/>
<evidence type="ECO:0000256" key="1">
    <source>
        <dbReference type="SAM" id="MobiDB-lite"/>
    </source>
</evidence>
<evidence type="ECO:0000313" key="3">
    <source>
        <dbReference type="EMBL" id="PIC53217.1"/>
    </source>
</evidence>
<keyword evidence="4" id="KW-1185">Reference proteome</keyword>
<feature type="region of interest" description="Disordered" evidence="1">
    <location>
        <begin position="305"/>
        <end position="360"/>
    </location>
</feature>
<sequence length="514" mass="57227">MKLQSIFVFVILILANFGTGERLTPEENLKRIENCGKFQLRNKVHPSNSSTPLPIAPDLWPIWISLASGYSRNSKNFAGTSLATMISSRHFLTSSQVVLNDNYTWKLNTNHSIDVKEACAEKNRHFKLYKSIVKSIKLGHRCFKNGSPGCSNTTIEPVEAWLLNFCDMDQQFFKFTQIPMVVEVNQDYSNEWMCLRDDFKTAQKMSKTDLTEVFTYGKAREMKHRRLNLFGSSGDYLFANHFEEGERGGPIIQNVDGRWILRGLEATAGQKKTPTLAHRLSVFQQGLCETVGICAPMFLTTTTTTKPTTVPSTTTTTTKATTPTTTTKPTPPPVPSTTTTTTEATTPTTTTTTTTTTKPTTVLTTTTTTTKATTTTGAITLPPTVPSTTTTKATTTESPTSTVPPRPTITAKPSAKLGPPQKPYTTVTPKVTIPYIQTHPDAPDYQDPSVEHQQSAEYEYEEFQRLQEMRLAQLPDEDVDDDIYVSRDFLTDLKRAGSRFELFLIVLVVIVFVQ</sequence>
<feature type="region of interest" description="Disordered" evidence="1">
    <location>
        <begin position="377"/>
        <end position="423"/>
    </location>
</feature>
<feature type="compositionally biased region" description="Low complexity" evidence="1">
    <location>
        <begin position="336"/>
        <end position="360"/>
    </location>
</feature>